<proteinExistence type="predicted"/>
<evidence type="ECO:0000256" key="2">
    <source>
        <dbReference type="SAM" id="Phobius"/>
    </source>
</evidence>
<accession>U3GXA9</accession>
<name>U3GXA9_9CORY</name>
<dbReference type="HOGENOM" id="CLU_138406_0_0_11"/>
<evidence type="ECO:0000256" key="1">
    <source>
        <dbReference type="SAM" id="MobiDB-lite"/>
    </source>
</evidence>
<feature type="transmembrane region" description="Helical" evidence="2">
    <location>
        <begin position="92"/>
        <end position="112"/>
    </location>
</feature>
<dbReference type="STRING" id="1348662.CARG_04895"/>
<protein>
    <submittedName>
        <fullName evidence="3">Uncharacterized protein</fullName>
    </submittedName>
</protein>
<dbReference type="GeneID" id="78249764"/>
<dbReference type="eggNOG" id="ENOG5030KZS">
    <property type="taxonomic scope" value="Bacteria"/>
</dbReference>
<keyword evidence="4" id="KW-1185">Reference proteome</keyword>
<dbReference type="EMBL" id="CP006365">
    <property type="protein sequence ID" value="AGU15118.1"/>
    <property type="molecule type" value="Genomic_DNA"/>
</dbReference>
<feature type="transmembrane region" description="Helical" evidence="2">
    <location>
        <begin position="31"/>
        <end position="51"/>
    </location>
</feature>
<dbReference type="KEGG" id="caz:CARG_04895"/>
<keyword evidence="2" id="KW-0812">Transmembrane</keyword>
<keyword evidence="2" id="KW-1133">Transmembrane helix</keyword>
<feature type="compositionally biased region" description="Polar residues" evidence="1">
    <location>
        <begin position="10"/>
        <end position="21"/>
    </location>
</feature>
<reference evidence="3 4" key="1">
    <citation type="journal article" date="2013" name="Genome Announc.">
        <title>Whole-Genome Sequence of the Clinical Strain Corynebacterium argentoratense DSM 44202, Isolated from a Human Throat Specimen.</title>
        <authorList>
            <person name="Bomholt C."/>
            <person name="Glaub A."/>
            <person name="Gravermann K."/>
            <person name="Albersmeier A."/>
            <person name="Brinkrolf K."/>
            <person name="Ruckert C."/>
            <person name="Tauch A."/>
        </authorList>
    </citation>
    <scope>NUCLEOTIDE SEQUENCE [LARGE SCALE GENOMIC DNA]</scope>
    <source>
        <strain evidence="3">DSM 44202</strain>
    </source>
</reference>
<dbReference type="OrthoDB" id="4421883at2"/>
<feature type="transmembrane region" description="Helical" evidence="2">
    <location>
        <begin position="118"/>
        <end position="135"/>
    </location>
</feature>
<gene>
    <name evidence="3" type="ORF">CARG_04895</name>
</gene>
<organism evidence="3 4">
    <name type="scientific">Corynebacterium argentoratense DSM 44202</name>
    <dbReference type="NCBI Taxonomy" id="1348662"/>
    <lineage>
        <taxon>Bacteria</taxon>
        <taxon>Bacillati</taxon>
        <taxon>Actinomycetota</taxon>
        <taxon>Actinomycetes</taxon>
        <taxon>Mycobacteriales</taxon>
        <taxon>Corynebacteriaceae</taxon>
        <taxon>Corynebacterium</taxon>
    </lineage>
</organism>
<feature type="region of interest" description="Disordered" evidence="1">
    <location>
        <begin position="1"/>
        <end position="21"/>
    </location>
</feature>
<feature type="transmembrane region" description="Helical" evidence="2">
    <location>
        <begin position="57"/>
        <end position="80"/>
    </location>
</feature>
<sequence length="143" mass="15461">MSQRRHSADHPQQQHVPSNGSSANVPMTLRIGGAFITLAVMLLLLLFVQIFTQGWMAPLVITPGFVLIVVAALLLGAFGGVRSGDAASRSRVIALGLAVVMVLLSRLLQSPVLMVMDQYWIIMYAGIALLAGLWLRRSVIPQD</sequence>
<keyword evidence="2" id="KW-0472">Membrane</keyword>
<dbReference type="RefSeq" id="WP_020976270.1">
    <property type="nucleotide sequence ID" value="NC_022198.1"/>
</dbReference>
<dbReference type="PATRIC" id="fig|1348662.3.peg.962"/>
<evidence type="ECO:0000313" key="4">
    <source>
        <dbReference type="Proteomes" id="UP000016943"/>
    </source>
</evidence>
<dbReference type="AlphaFoldDB" id="U3GXA9"/>
<evidence type="ECO:0000313" key="3">
    <source>
        <dbReference type="EMBL" id="AGU15118.1"/>
    </source>
</evidence>
<dbReference type="Proteomes" id="UP000016943">
    <property type="component" value="Chromosome"/>
</dbReference>